<dbReference type="AlphaFoldDB" id="A0A222MXR5"/>
<dbReference type="GO" id="GO:0047820">
    <property type="term" value="F:D-glutamate cyclase activity"/>
    <property type="evidence" value="ECO:0007669"/>
    <property type="project" value="TreeGrafter"/>
</dbReference>
<dbReference type="PANTHER" id="PTHR32022">
    <property type="entry name" value="D-GLUTAMATE CYCLASE, MITOCHONDRIAL"/>
    <property type="match status" value="1"/>
</dbReference>
<evidence type="ECO:0000256" key="2">
    <source>
        <dbReference type="ARBA" id="ARBA00023239"/>
    </source>
</evidence>
<evidence type="ECO:0000313" key="4">
    <source>
        <dbReference type="Proteomes" id="UP000201169"/>
    </source>
</evidence>
<dbReference type="FunFam" id="3.30.2040.10:FF:000001">
    <property type="entry name" value="D-glutamate cyclase, mitochondrial"/>
    <property type="match status" value="1"/>
</dbReference>
<dbReference type="SUPFAM" id="SSF160920">
    <property type="entry name" value="PSTPO5379-like"/>
    <property type="match status" value="1"/>
</dbReference>
<dbReference type="PANTHER" id="PTHR32022:SF10">
    <property type="entry name" value="D-GLUTAMATE CYCLASE, MITOCHONDRIAL"/>
    <property type="match status" value="1"/>
</dbReference>
<protein>
    <submittedName>
        <fullName evidence="3">DUF1445 domain protein</fullName>
    </submittedName>
</protein>
<dbReference type="PIRSF" id="PIRSF029755">
    <property type="entry name" value="UCP029755"/>
    <property type="match status" value="1"/>
</dbReference>
<dbReference type="InterPro" id="IPR038021">
    <property type="entry name" value="Putative_hydro-lyase"/>
</dbReference>
<evidence type="ECO:0000313" key="3">
    <source>
        <dbReference type="EMBL" id="ASQ30356.1"/>
    </source>
</evidence>
<evidence type="ECO:0000256" key="1">
    <source>
        <dbReference type="ARBA" id="ARBA00007896"/>
    </source>
</evidence>
<sequence>MKDYSKTSPKELRELIRKGEIKEQTSGMALGFAQANLVILPRVYAKDFEKFCKENSKPCPILEVLEGKISKKIAKGADIYSDLPKYFIYENGVKVAEEYDVSKYYKDDFVGFLLGCSFSFEEALMKEGLEIRHISLKRNVPMYKSNIKLKKVGIFEGEMVLSMRPFSLNEAKKAYDITKRFPLVHGEPVHIGDEKELGISNINEPDFGDKPLIKEGEVPVFWACGVTPQNVIMKTKLPFVITHAPGFMFITDILNEDLKDKISL</sequence>
<dbReference type="Gene3D" id="3.40.1640.10">
    <property type="entry name" value="PSTPO5379-like"/>
    <property type="match status" value="1"/>
</dbReference>
<organism evidence="3 4">
    <name type="scientific">Campylobacter avium LMG 24591</name>
    <dbReference type="NCBI Taxonomy" id="522484"/>
    <lineage>
        <taxon>Bacteria</taxon>
        <taxon>Pseudomonadati</taxon>
        <taxon>Campylobacterota</taxon>
        <taxon>Epsilonproteobacteria</taxon>
        <taxon>Campylobacterales</taxon>
        <taxon>Campylobacteraceae</taxon>
        <taxon>Campylobacter</taxon>
    </lineage>
</organism>
<dbReference type="KEGG" id="cavi:CAV_0690"/>
<keyword evidence="2" id="KW-0456">Lyase</keyword>
<dbReference type="InterPro" id="IPR016938">
    <property type="entry name" value="UPF0317"/>
</dbReference>
<reference evidence="3 4" key="1">
    <citation type="submission" date="2017-07" db="EMBL/GenBank/DDBJ databases">
        <title>Analysis of two Campylobacter avium genomes and identification of a novel hippuricase gene.</title>
        <authorList>
            <person name="Miller W.G."/>
            <person name="Chapman M.H."/>
            <person name="Yee E."/>
            <person name="Revez J."/>
            <person name="Bono J.L."/>
            <person name="Rossi M."/>
        </authorList>
    </citation>
    <scope>NUCLEOTIDE SEQUENCE [LARGE SCALE GENOMIC DNA]</scope>
    <source>
        <strain evidence="3 4">LMG 24591</strain>
    </source>
</reference>
<dbReference type="Pfam" id="PF07286">
    <property type="entry name" value="D-Glu_cyclase"/>
    <property type="match status" value="1"/>
</dbReference>
<dbReference type="RefSeq" id="WP_094325123.1">
    <property type="nucleotide sequence ID" value="NZ_CP022347.1"/>
</dbReference>
<dbReference type="InterPro" id="IPR009906">
    <property type="entry name" value="D-Glu_cyclase"/>
</dbReference>
<dbReference type="GO" id="GO:0006536">
    <property type="term" value="P:glutamate metabolic process"/>
    <property type="evidence" value="ECO:0007669"/>
    <property type="project" value="TreeGrafter"/>
</dbReference>
<dbReference type="Gene3D" id="3.30.2040.10">
    <property type="entry name" value="PSTPO5379-like domain"/>
    <property type="match status" value="1"/>
</dbReference>
<accession>A0A222MXR5</accession>
<dbReference type="OrthoDB" id="149585at2"/>
<comment type="similarity">
    <text evidence="1">Belongs to the D-glutamate cyclase family.</text>
</comment>
<dbReference type="Proteomes" id="UP000201169">
    <property type="component" value="Chromosome"/>
</dbReference>
<dbReference type="EMBL" id="CP022347">
    <property type="protein sequence ID" value="ASQ30356.1"/>
    <property type="molecule type" value="Genomic_DNA"/>
</dbReference>
<dbReference type="NCBIfam" id="NF003969">
    <property type="entry name" value="PRK05463.1"/>
    <property type="match status" value="1"/>
</dbReference>
<keyword evidence="4" id="KW-1185">Reference proteome</keyword>
<name>A0A222MXR5_9BACT</name>
<gene>
    <name evidence="3" type="ORF">CAV_0690</name>
</gene>
<proteinExistence type="inferred from homology"/>